<evidence type="ECO:0000313" key="3">
    <source>
        <dbReference type="Proteomes" id="UP000318288"/>
    </source>
</evidence>
<organism evidence="2 3">
    <name type="scientific">Rubripirellula tenax</name>
    <dbReference type="NCBI Taxonomy" id="2528015"/>
    <lineage>
        <taxon>Bacteria</taxon>
        <taxon>Pseudomonadati</taxon>
        <taxon>Planctomycetota</taxon>
        <taxon>Planctomycetia</taxon>
        <taxon>Pirellulales</taxon>
        <taxon>Pirellulaceae</taxon>
        <taxon>Rubripirellula</taxon>
    </lineage>
</organism>
<dbReference type="Proteomes" id="UP000318288">
    <property type="component" value="Unassembled WGS sequence"/>
</dbReference>
<keyword evidence="3" id="KW-1185">Reference proteome</keyword>
<keyword evidence="1" id="KW-0812">Transmembrane</keyword>
<accession>A0A5C6ENR5</accession>
<keyword evidence="1" id="KW-0472">Membrane</keyword>
<evidence type="ECO:0000313" key="2">
    <source>
        <dbReference type="EMBL" id="TWU50692.1"/>
    </source>
</evidence>
<feature type="transmembrane region" description="Helical" evidence="1">
    <location>
        <begin position="6"/>
        <end position="23"/>
    </location>
</feature>
<proteinExistence type="predicted"/>
<name>A0A5C6ENR5_9BACT</name>
<dbReference type="EMBL" id="SJPW01000005">
    <property type="protein sequence ID" value="TWU50692.1"/>
    <property type="molecule type" value="Genomic_DNA"/>
</dbReference>
<protein>
    <submittedName>
        <fullName evidence="2">Uncharacterized protein</fullName>
    </submittedName>
</protein>
<reference evidence="2 3" key="1">
    <citation type="submission" date="2019-02" db="EMBL/GenBank/DDBJ databases">
        <title>Deep-cultivation of Planctomycetes and their phenomic and genomic characterization uncovers novel biology.</title>
        <authorList>
            <person name="Wiegand S."/>
            <person name="Jogler M."/>
            <person name="Boedeker C."/>
            <person name="Pinto D."/>
            <person name="Vollmers J."/>
            <person name="Rivas-Marin E."/>
            <person name="Kohn T."/>
            <person name="Peeters S.H."/>
            <person name="Heuer A."/>
            <person name="Rast P."/>
            <person name="Oberbeckmann S."/>
            <person name="Bunk B."/>
            <person name="Jeske O."/>
            <person name="Meyerdierks A."/>
            <person name="Storesund J.E."/>
            <person name="Kallscheuer N."/>
            <person name="Luecker S."/>
            <person name="Lage O.M."/>
            <person name="Pohl T."/>
            <person name="Merkel B.J."/>
            <person name="Hornburger P."/>
            <person name="Mueller R.-W."/>
            <person name="Bruemmer F."/>
            <person name="Labrenz M."/>
            <person name="Spormann A.M."/>
            <person name="Op Den Camp H."/>
            <person name="Overmann J."/>
            <person name="Amann R."/>
            <person name="Jetten M.S.M."/>
            <person name="Mascher T."/>
            <person name="Medema M.H."/>
            <person name="Devos D.P."/>
            <person name="Kaster A.-K."/>
            <person name="Ovreas L."/>
            <person name="Rohde M."/>
            <person name="Galperin M.Y."/>
            <person name="Jogler C."/>
        </authorList>
    </citation>
    <scope>NUCLEOTIDE SEQUENCE [LARGE SCALE GENOMIC DNA]</scope>
    <source>
        <strain evidence="2 3">Poly51</strain>
    </source>
</reference>
<comment type="caution">
    <text evidence="2">The sequence shown here is derived from an EMBL/GenBank/DDBJ whole genome shotgun (WGS) entry which is preliminary data.</text>
</comment>
<sequence>MKFNISHLLMLIVIVALAIGWYVDRSRLPEGVALPEDPLFSAIEQRLGRPDALTGSGRAFLHYDLHNGDRLTLAVSGNQIIGAQHDHKPK</sequence>
<keyword evidence="1" id="KW-1133">Transmembrane helix</keyword>
<dbReference type="AlphaFoldDB" id="A0A5C6ENR5"/>
<gene>
    <name evidence="2" type="ORF">Poly51_39850</name>
</gene>
<evidence type="ECO:0000256" key="1">
    <source>
        <dbReference type="SAM" id="Phobius"/>
    </source>
</evidence>